<feature type="transmembrane region" description="Helical" evidence="2">
    <location>
        <begin position="20"/>
        <end position="38"/>
    </location>
</feature>
<feature type="transmembrane region" description="Helical" evidence="2">
    <location>
        <begin position="298"/>
        <end position="321"/>
    </location>
</feature>
<dbReference type="EMBL" id="GG662534">
    <property type="protein sequence ID" value="EAR82405.2"/>
    <property type="molecule type" value="Genomic_DNA"/>
</dbReference>
<feature type="region of interest" description="Disordered" evidence="1">
    <location>
        <begin position="366"/>
        <end position="387"/>
    </location>
</feature>
<dbReference type="GeneID" id="7828354"/>
<protein>
    <submittedName>
        <fullName evidence="3">Transmembrane protein, putative</fullName>
    </submittedName>
</protein>
<dbReference type="Proteomes" id="UP000009168">
    <property type="component" value="Unassembled WGS sequence"/>
</dbReference>
<evidence type="ECO:0000313" key="4">
    <source>
        <dbReference type="Proteomes" id="UP000009168"/>
    </source>
</evidence>
<dbReference type="OrthoDB" id="293020at2759"/>
<feature type="compositionally biased region" description="Low complexity" evidence="1">
    <location>
        <begin position="368"/>
        <end position="387"/>
    </location>
</feature>
<evidence type="ECO:0000256" key="1">
    <source>
        <dbReference type="SAM" id="MobiDB-lite"/>
    </source>
</evidence>
<dbReference type="HOGENOM" id="CLU_357355_0_0_1"/>
<organism evidence="3 4">
    <name type="scientific">Tetrahymena thermophila (strain SB210)</name>
    <dbReference type="NCBI Taxonomy" id="312017"/>
    <lineage>
        <taxon>Eukaryota</taxon>
        <taxon>Sar</taxon>
        <taxon>Alveolata</taxon>
        <taxon>Ciliophora</taxon>
        <taxon>Intramacronucleata</taxon>
        <taxon>Oligohymenophorea</taxon>
        <taxon>Hymenostomatida</taxon>
        <taxon>Tetrahymenina</taxon>
        <taxon>Tetrahymenidae</taxon>
        <taxon>Tetrahymena</taxon>
    </lineage>
</organism>
<dbReference type="InParanoid" id="Q22AU3"/>
<evidence type="ECO:0000256" key="2">
    <source>
        <dbReference type="SAM" id="Phobius"/>
    </source>
</evidence>
<dbReference type="PANTHER" id="PTHR31398">
    <property type="entry name" value="MEIOTIC NUCLEAR DIVISION PROTEIN 1 HOMOLOG"/>
    <property type="match status" value="1"/>
</dbReference>
<dbReference type="RefSeq" id="XP_001030068.2">
    <property type="nucleotide sequence ID" value="XM_001030068.2"/>
</dbReference>
<sequence>MFGARISLKYNSNSTHQTCWGAIVSLSIIAYLLYQFLLQAENLLQGKNFQLVYSENSEEEPKQAKISASEFPLALGIKQNDFSSSFLQRESFNVEGIQFSIQRVLNNQTNQYEFQTVQESFSLEPCSESSFQIQEIASEIKKYPLNYLYCIPSNSSYSLQGQPESNTYKFLKFKISYCKSQLNCSESLQNQQQTSLYTIYVNRIIDADRLEDQLLPMVQSMQWTASSGTKRIDLRFKNAYVNSQIGTLFQSIQSQQKLLFSSDKELITDYNKNNMLFELNLSLENNKESIYNIKQQTLVQFFSSIGGLVNCFYFIGLILAMPASKFSYNQKLLNSIFNFQLDQNQQESSQQESPQIYIDNQKSQITENNTNTNNNNNTVNHSNNNNNRSILKQNFKFKFNRSHTIQTAQTARDPLNSNITHKAYNNSIFRKNNLHKESEDQKDEELGGSNSISQKIDINQNEIQLENKQNKEQTTVINQYQTLNDFSTLNLNDIQLSSQKRQDKLNDSFCSAQEKKHKIANTSQFCQNQDGQIPFKYIRRCETQKLEDLAFTDHDKRNEDESKNIDDKYSNCRQRRVSQQVQINTDHTQSKTINQSKNQNQIAQNKQNLITQMSLLKNTIKIKIQDQLLSIFCKKKIKSRMINYGIEKINDFLDINMFIKTIVEFQKLKRILMNKDQLILFELIPPPLIHEQQFTNKISDEENEKECYSAFNTGMVFEDYRTQIKKMKDAQSSYNRIFKSSNTQHSKPSFVDNQILLYIGQNLKKQFDENTFR</sequence>
<reference evidence="4" key="1">
    <citation type="journal article" date="2006" name="PLoS Biol.">
        <title>Macronuclear genome sequence of the ciliate Tetrahymena thermophila, a model eukaryote.</title>
        <authorList>
            <person name="Eisen J.A."/>
            <person name="Coyne R.S."/>
            <person name="Wu M."/>
            <person name="Wu D."/>
            <person name="Thiagarajan M."/>
            <person name="Wortman J.R."/>
            <person name="Badger J.H."/>
            <person name="Ren Q."/>
            <person name="Amedeo P."/>
            <person name="Jones K.M."/>
            <person name="Tallon L.J."/>
            <person name="Delcher A.L."/>
            <person name="Salzberg S.L."/>
            <person name="Silva J.C."/>
            <person name="Haas B.J."/>
            <person name="Majoros W.H."/>
            <person name="Farzad M."/>
            <person name="Carlton J.M."/>
            <person name="Smith R.K. Jr."/>
            <person name="Garg J."/>
            <person name="Pearlman R.E."/>
            <person name="Karrer K.M."/>
            <person name="Sun L."/>
            <person name="Manning G."/>
            <person name="Elde N.C."/>
            <person name="Turkewitz A.P."/>
            <person name="Asai D.J."/>
            <person name="Wilkes D.E."/>
            <person name="Wang Y."/>
            <person name="Cai H."/>
            <person name="Collins K."/>
            <person name="Stewart B.A."/>
            <person name="Lee S.R."/>
            <person name="Wilamowska K."/>
            <person name="Weinberg Z."/>
            <person name="Ruzzo W.L."/>
            <person name="Wloga D."/>
            <person name="Gaertig J."/>
            <person name="Frankel J."/>
            <person name="Tsao C.-C."/>
            <person name="Gorovsky M.A."/>
            <person name="Keeling P.J."/>
            <person name="Waller R.F."/>
            <person name="Patron N.J."/>
            <person name="Cherry J.M."/>
            <person name="Stover N.A."/>
            <person name="Krieger C.J."/>
            <person name="del Toro C."/>
            <person name="Ryder H.F."/>
            <person name="Williamson S.C."/>
            <person name="Barbeau R.A."/>
            <person name="Hamilton E.P."/>
            <person name="Orias E."/>
        </authorList>
    </citation>
    <scope>NUCLEOTIDE SEQUENCE [LARGE SCALE GENOMIC DNA]</scope>
    <source>
        <strain evidence="4">SB210</strain>
    </source>
</reference>
<keyword evidence="2 3" id="KW-0812">Transmembrane</keyword>
<proteinExistence type="predicted"/>
<dbReference type="KEGG" id="tet:TTHERM_01156800"/>
<dbReference type="GO" id="GO:0007131">
    <property type="term" value="P:reciprocal meiotic recombination"/>
    <property type="evidence" value="ECO:0007669"/>
    <property type="project" value="TreeGrafter"/>
</dbReference>
<evidence type="ECO:0000313" key="3">
    <source>
        <dbReference type="EMBL" id="EAR82405.2"/>
    </source>
</evidence>
<dbReference type="AlphaFoldDB" id="Q22AU3"/>
<gene>
    <name evidence="3" type="ORF">TTHERM_01156800</name>
</gene>
<accession>Q22AU3</accession>
<dbReference type="GO" id="GO:0005634">
    <property type="term" value="C:nucleus"/>
    <property type="evidence" value="ECO:0007669"/>
    <property type="project" value="TreeGrafter"/>
</dbReference>
<keyword evidence="4" id="KW-1185">Reference proteome</keyword>
<keyword evidence="2" id="KW-0472">Membrane</keyword>
<name>Q22AU3_TETTS</name>
<dbReference type="PANTHER" id="PTHR31398:SF0">
    <property type="entry name" value="MEIOTIC NUCLEAR DIVISION PROTEIN 1 HOMOLOG"/>
    <property type="match status" value="1"/>
</dbReference>
<keyword evidence="2" id="KW-1133">Transmembrane helix</keyword>